<keyword evidence="3" id="KW-1185">Reference proteome</keyword>
<feature type="compositionally biased region" description="Basic and acidic residues" evidence="1">
    <location>
        <begin position="162"/>
        <end position="174"/>
    </location>
</feature>
<name>A0A369T4A3_9PROT</name>
<evidence type="ECO:0000313" key="3">
    <source>
        <dbReference type="Proteomes" id="UP000253941"/>
    </source>
</evidence>
<proteinExistence type="predicted"/>
<dbReference type="EMBL" id="QPMH01000040">
    <property type="protein sequence ID" value="RDD60149.1"/>
    <property type="molecule type" value="Genomic_DNA"/>
</dbReference>
<evidence type="ECO:0000313" key="2">
    <source>
        <dbReference type="EMBL" id="RDD60149.1"/>
    </source>
</evidence>
<dbReference type="AlphaFoldDB" id="A0A369T4A3"/>
<comment type="caution">
    <text evidence="2">The sequence shown here is derived from an EMBL/GenBank/DDBJ whole genome shotgun (WGS) entry which is preliminary data.</text>
</comment>
<organism evidence="2 3">
    <name type="scientific">Ferruginivarius sediminum</name>
    <dbReference type="NCBI Taxonomy" id="2661937"/>
    <lineage>
        <taxon>Bacteria</taxon>
        <taxon>Pseudomonadati</taxon>
        <taxon>Pseudomonadota</taxon>
        <taxon>Alphaproteobacteria</taxon>
        <taxon>Rhodospirillales</taxon>
        <taxon>Rhodospirillaceae</taxon>
        <taxon>Ferruginivarius</taxon>
    </lineage>
</organism>
<dbReference type="Proteomes" id="UP000253941">
    <property type="component" value="Unassembled WGS sequence"/>
</dbReference>
<gene>
    <name evidence="2" type="ORF">DRB17_19535</name>
</gene>
<evidence type="ECO:0000256" key="1">
    <source>
        <dbReference type="SAM" id="MobiDB-lite"/>
    </source>
</evidence>
<accession>A0A369T4A3</accession>
<feature type="region of interest" description="Disordered" evidence="1">
    <location>
        <begin position="151"/>
        <end position="185"/>
    </location>
</feature>
<dbReference type="RefSeq" id="WP_114583908.1">
    <property type="nucleotide sequence ID" value="NZ_QPMH01000040.1"/>
</dbReference>
<sequence length="185" mass="19699">MADETQQSAYGKHPEHAHTIEVVGWFEDRRTFADAVKALLSHGFERSDLSVLDTHESLSAADSPREAFKETVSGMIQEINYIGPIAAAGFIAVATGPIGALISGAVAAGLTGYAVSDILHEVRATPQTEAFARAAEHGAILLWVRAETPETQEKAVTSLQDHGAKDVHTHERPVDTGTDEDEAGS</sequence>
<reference evidence="2 3" key="1">
    <citation type="submission" date="2018-07" db="EMBL/GenBank/DDBJ databases">
        <title>Venubactetium sediminum gen. nov., sp. nov., isolated from a marine solar saltern.</title>
        <authorList>
            <person name="Wang S."/>
        </authorList>
    </citation>
    <scope>NUCLEOTIDE SEQUENCE [LARGE SCALE GENOMIC DNA]</scope>
    <source>
        <strain evidence="2 3">WD2A32</strain>
    </source>
</reference>
<evidence type="ECO:0008006" key="4">
    <source>
        <dbReference type="Google" id="ProtNLM"/>
    </source>
</evidence>
<protein>
    <recommendedName>
        <fullName evidence="4">DUF1269 domain-containing protein</fullName>
    </recommendedName>
</protein>